<dbReference type="GO" id="GO:0034203">
    <property type="term" value="P:glycolipid translocation"/>
    <property type="evidence" value="ECO:0007669"/>
    <property type="project" value="TreeGrafter"/>
</dbReference>
<name>A0AAD3CUF3_9STRA</name>
<evidence type="ECO:0000313" key="11">
    <source>
        <dbReference type="EMBL" id="GFH50804.1"/>
    </source>
</evidence>
<gene>
    <name evidence="11" type="ORF">CTEN210_07281</name>
</gene>
<feature type="transmembrane region" description="Helical" evidence="9">
    <location>
        <begin position="423"/>
        <end position="444"/>
    </location>
</feature>
<feature type="transmembrane region" description="Helical" evidence="9">
    <location>
        <begin position="222"/>
        <end position="239"/>
    </location>
</feature>
<sequence length="687" mass="76678">MSNSEQNQNAKAASGVLYSIILRLLSFTLTQLTIRFVDPTTLGKASIRLELICSTTVLFLGREGFRLGLLRVAHDVKSTKIDNICWMSVPVSLVFTTLALIYHLNTYVDQVPSGNANELDDYRLAGILYCIASVIEICSEPYMIECFRSMDVKTRAKAEGLGSIGKALACVLLLKFYDRPYNSASFGFAQCVYAIIVSFFLCTSKWKDVRFPSWMTTFDSQVLWICTIFSLQSIFKHLLTDGDRIVLSAIAGAYDSGVYAMASAYGGIASRLIFQPLEENGRILFSNKHAKIQKLKAEKDNGADELLHELESTYSLSIILVVYIGLVFAVFGSNFTSILLKILAGEKWGSNTEAASALSSFCIYTSLMALNGMTEAFVYGVAQSGKEVGSLALVHGLIGVVFYILAPILVVQGSFTQLKGTNGLIFANGVCMGLRSMYSIHFAWSIRAGSTSFQPSSDTSNQTDNEDDVGGSDEEEDVSPIQEKPRKRSVMDYESISLALRLTCELNRKLFLATDSPSDDEASIFYTEPSKRKELKIFIRDIFQKLKCEDDPFVKAITLLYIDRACSVETDRTSPNGDQFLPCPFLNASNVHRLFLTANILALRAYRNELPHSLQYHDDITRYYAMALHTDKDSDDFIQQISEFEIGNMLEWMVQSLGSEGLTIHISEVNSYIEKWINLFEWESTEQ</sequence>
<evidence type="ECO:0000256" key="6">
    <source>
        <dbReference type="ARBA" id="ARBA00022989"/>
    </source>
</evidence>
<keyword evidence="7 9" id="KW-0472">Membrane</keyword>
<evidence type="ECO:0000256" key="1">
    <source>
        <dbReference type="ARBA" id="ARBA00004477"/>
    </source>
</evidence>
<organism evidence="11 12">
    <name type="scientific">Chaetoceros tenuissimus</name>
    <dbReference type="NCBI Taxonomy" id="426638"/>
    <lineage>
        <taxon>Eukaryota</taxon>
        <taxon>Sar</taxon>
        <taxon>Stramenopiles</taxon>
        <taxon>Ochrophyta</taxon>
        <taxon>Bacillariophyta</taxon>
        <taxon>Coscinodiscophyceae</taxon>
        <taxon>Chaetocerotophycidae</taxon>
        <taxon>Chaetocerotales</taxon>
        <taxon>Chaetocerotaceae</taxon>
        <taxon>Chaetoceros</taxon>
    </lineage>
</organism>
<dbReference type="Pfam" id="PF04506">
    <property type="entry name" value="Rft-1"/>
    <property type="match status" value="1"/>
</dbReference>
<proteinExistence type="inferred from homology"/>
<feature type="transmembrane region" description="Helical" evidence="9">
    <location>
        <begin position="183"/>
        <end position="202"/>
    </location>
</feature>
<feature type="region of interest" description="Disordered" evidence="10">
    <location>
        <begin position="451"/>
        <end position="486"/>
    </location>
</feature>
<keyword evidence="6 9" id="KW-1133">Transmembrane helix</keyword>
<evidence type="ECO:0000256" key="5">
    <source>
        <dbReference type="ARBA" id="ARBA00022824"/>
    </source>
</evidence>
<dbReference type="EMBL" id="BLLK01000040">
    <property type="protein sequence ID" value="GFH50804.1"/>
    <property type="molecule type" value="Genomic_DNA"/>
</dbReference>
<evidence type="ECO:0000313" key="12">
    <source>
        <dbReference type="Proteomes" id="UP001054902"/>
    </source>
</evidence>
<comment type="subcellular location">
    <subcellularLocation>
        <location evidence="1 9">Endoplasmic reticulum membrane</location>
        <topology evidence="1 9">Multi-pass membrane protein</topology>
    </subcellularLocation>
</comment>
<dbReference type="PANTHER" id="PTHR13117">
    <property type="entry name" value="ENDOPLASMIC RETICULUM MULTISPAN TRANSMEMBRANE PROTEIN-RELATED"/>
    <property type="match status" value="1"/>
</dbReference>
<evidence type="ECO:0000256" key="4">
    <source>
        <dbReference type="ARBA" id="ARBA00022692"/>
    </source>
</evidence>
<keyword evidence="4 9" id="KW-0812">Transmembrane</keyword>
<protein>
    <recommendedName>
        <fullName evidence="9">Protein RFT1 homolog</fullName>
    </recommendedName>
</protein>
<accession>A0AAD3CUF3</accession>
<evidence type="ECO:0000256" key="8">
    <source>
        <dbReference type="ARBA" id="ARBA00045912"/>
    </source>
</evidence>
<dbReference type="AlphaFoldDB" id="A0AAD3CUF3"/>
<keyword evidence="5" id="KW-0256">Endoplasmic reticulum</keyword>
<dbReference type="PANTHER" id="PTHR13117:SF5">
    <property type="entry name" value="PROTEIN RFT1 HOMOLOG"/>
    <property type="match status" value="1"/>
</dbReference>
<feature type="transmembrane region" description="Helical" evidence="9">
    <location>
        <begin position="83"/>
        <end position="102"/>
    </location>
</feature>
<evidence type="ECO:0000256" key="3">
    <source>
        <dbReference type="ARBA" id="ARBA00010288"/>
    </source>
</evidence>
<feature type="compositionally biased region" description="Acidic residues" evidence="10">
    <location>
        <begin position="464"/>
        <end position="478"/>
    </location>
</feature>
<comment type="function">
    <text evidence="8 9">Intramembrane glycolipid transporter that operates in the biosynthetic pathway of dolichol-linked oligosaccharides, the glycan precursors employed in protein asparagine (N)-glycosylation. The sequential addition of sugars to dolichol pyrophosphate produces dolichol-linked oligosaccharides containing fourteen sugars, including two GlcNAcs, nine mannoses and three glucoses. Once assembled, the oligosaccharide is transferred from the lipid to nascent proteins by oligosaccharyltransferases. The assembly of dolichol-linked oligosaccharides begins on the cytosolic side of the endoplasmic reticulum membrane and finishes in its lumen. RFT1 could mediate the translocation of the cytosolically oriented intermediate DolPP-GlcNAc2Man5, produced by ALG11, into the ER lumen where dolichol-linked oligosaccharides assembly continues. However, the intramembrane lipid transporter activity could not be confirmed in vitro.</text>
</comment>
<comment type="caution">
    <text evidence="11">The sequence shown here is derived from an EMBL/GenBank/DDBJ whole genome shotgun (WGS) entry which is preliminary data.</text>
</comment>
<dbReference type="GO" id="GO:0006488">
    <property type="term" value="P:dolichol-linked oligosaccharide biosynthetic process"/>
    <property type="evidence" value="ECO:0007669"/>
    <property type="project" value="InterPro"/>
</dbReference>
<dbReference type="GO" id="GO:0005789">
    <property type="term" value="C:endoplasmic reticulum membrane"/>
    <property type="evidence" value="ECO:0007669"/>
    <property type="project" value="UniProtKB-SubCell"/>
</dbReference>
<evidence type="ECO:0000256" key="7">
    <source>
        <dbReference type="ARBA" id="ARBA00023136"/>
    </source>
</evidence>
<feature type="transmembrane region" description="Helical" evidence="9">
    <location>
        <begin position="314"/>
        <end position="340"/>
    </location>
</feature>
<feature type="transmembrane region" description="Helical" evidence="9">
    <location>
        <begin position="388"/>
        <end position="411"/>
    </location>
</feature>
<feature type="transmembrane region" description="Helical" evidence="9">
    <location>
        <begin position="361"/>
        <end position="382"/>
    </location>
</feature>
<feature type="transmembrane region" description="Helical" evidence="9">
    <location>
        <begin position="12"/>
        <end position="33"/>
    </location>
</feature>
<dbReference type="InterPro" id="IPR007594">
    <property type="entry name" value="RFT1"/>
</dbReference>
<feature type="compositionally biased region" description="Polar residues" evidence="10">
    <location>
        <begin position="451"/>
        <end position="463"/>
    </location>
</feature>
<reference evidence="11 12" key="1">
    <citation type="journal article" date="2021" name="Sci. Rep.">
        <title>The genome of the diatom Chaetoceros tenuissimus carries an ancient integrated fragment of an extant virus.</title>
        <authorList>
            <person name="Hongo Y."/>
            <person name="Kimura K."/>
            <person name="Takaki Y."/>
            <person name="Yoshida Y."/>
            <person name="Baba S."/>
            <person name="Kobayashi G."/>
            <person name="Nagasaki K."/>
            <person name="Hano T."/>
            <person name="Tomaru Y."/>
        </authorList>
    </citation>
    <scope>NUCLEOTIDE SEQUENCE [LARGE SCALE GENOMIC DNA]</scope>
    <source>
        <strain evidence="11 12">NIES-3715</strain>
    </source>
</reference>
<dbReference type="Proteomes" id="UP001054902">
    <property type="component" value="Unassembled WGS sequence"/>
</dbReference>
<keyword evidence="12" id="KW-1185">Reference proteome</keyword>
<evidence type="ECO:0000256" key="10">
    <source>
        <dbReference type="SAM" id="MobiDB-lite"/>
    </source>
</evidence>
<comment type="similarity">
    <text evidence="3 9">Belongs to the RFT1 family.</text>
</comment>
<comment type="caution">
    <text evidence="9">Lacks conserved residue(s) required for the propagation of feature annotation.</text>
</comment>
<evidence type="ECO:0000256" key="9">
    <source>
        <dbReference type="RuleBase" id="RU365067"/>
    </source>
</evidence>
<comment type="pathway">
    <text evidence="2">Protein modification; protein glycosylation.</text>
</comment>
<evidence type="ECO:0000256" key="2">
    <source>
        <dbReference type="ARBA" id="ARBA00004922"/>
    </source>
</evidence>